<protein>
    <submittedName>
        <fullName evidence="1">Uncharacterized protein</fullName>
    </submittedName>
</protein>
<dbReference type="AlphaFoldDB" id="A0A382XI74"/>
<dbReference type="EMBL" id="UINC01167487">
    <property type="protein sequence ID" value="SVD70028.1"/>
    <property type="molecule type" value="Genomic_DNA"/>
</dbReference>
<feature type="non-terminal residue" evidence="1">
    <location>
        <position position="1"/>
    </location>
</feature>
<reference evidence="1" key="1">
    <citation type="submission" date="2018-05" db="EMBL/GenBank/DDBJ databases">
        <authorList>
            <person name="Lanie J.A."/>
            <person name="Ng W.-L."/>
            <person name="Kazmierczak K.M."/>
            <person name="Andrzejewski T.M."/>
            <person name="Davidsen T.M."/>
            <person name="Wayne K.J."/>
            <person name="Tettelin H."/>
            <person name="Glass J.I."/>
            <person name="Rusch D."/>
            <person name="Podicherti R."/>
            <person name="Tsui H.-C.T."/>
            <person name="Winkler M.E."/>
        </authorList>
    </citation>
    <scope>NUCLEOTIDE SEQUENCE</scope>
</reference>
<evidence type="ECO:0000313" key="1">
    <source>
        <dbReference type="EMBL" id="SVD70028.1"/>
    </source>
</evidence>
<feature type="non-terminal residue" evidence="1">
    <location>
        <position position="54"/>
    </location>
</feature>
<sequence length="54" mass="6246">VFLFGLISLIVAQNRTPDFRLHDRGEIWDTMNDDGTHGSHPLKLGDYYPSMDWP</sequence>
<name>A0A382XI74_9ZZZZ</name>
<proteinExistence type="predicted"/>
<organism evidence="1">
    <name type="scientific">marine metagenome</name>
    <dbReference type="NCBI Taxonomy" id="408172"/>
    <lineage>
        <taxon>unclassified sequences</taxon>
        <taxon>metagenomes</taxon>
        <taxon>ecological metagenomes</taxon>
    </lineage>
</organism>
<accession>A0A382XI74</accession>
<gene>
    <name evidence="1" type="ORF">METZ01_LOCUS422882</name>
</gene>